<name>A0A2R6A5V4_9ARCH</name>
<proteinExistence type="predicted"/>
<reference evidence="1 2" key="1">
    <citation type="submission" date="2017-04" db="EMBL/GenBank/DDBJ databases">
        <title>Novel microbial lineages endemic to geothermal iron-oxide mats fill important gaps in the evolutionary history of Archaea.</title>
        <authorList>
            <person name="Jay Z.J."/>
            <person name="Beam J.P."/>
            <person name="Dlakic M."/>
            <person name="Rusch D.B."/>
            <person name="Kozubal M.A."/>
            <person name="Inskeep W.P."/>
        </authorList>
    </citation>
    <scope>NUCLEOTIDE SEQUENCE [LARGE SCALE GENOMIC DNA]</scope>
    <source>
        <strain evidence="1">OSP_D</strain>
    </source>
</reference>
<gene>
    <name evidence="1" type="ORF">B9Q01_10560</name>
</gene>
<protein>
    <submittedName>
        <fullName evidence="1">Uncharacterized protein</fullName>
    </submittedName>
</protein>
<dbReference type="AlphaFoldDB" id="A0A2R6A5V4"/>
<evidence type="ECO:0000313" key="1">
    <source>
        <dbReference type="EMBL" id="PSN81717.1"/>
    </source>
</evidence>
<organism evidence="1 2">
    <name type="scientific">Candidatus Marsarchaeota G1 archaeon OSP_D</name>
    <dbReference type="NCBI Taxonomy" id="1978155"/>
    <lineage>
        <taxon>Archaea</taxon>
        <taxon>Candidatus Marsarchaeota</taxon>
        <taxon>Candidatus Marsarchaeota group 1</taxon>
    </lineage>
</organism>
<dbReference type="Proteomes" id="UP000240880">
    <property type="component" value="Unassembled WGS sequence"/>
</dbReference>
<accession>A0A2R6A5V4</accession>
<comment type="caution">
    <text evidence="1">The sequence shown here is derived from an EMBL/GenBank/DDBJ whole genome shotgun (WGS) entry which is preliminary data.</text>
</comment>
<dbReference type="EMBL" id="NEXC01000177">
    <property type="protein sequence ID" value="PSN81717.1"/>
    <property type="molecule type" value="Genomic_DNA"/>
</dbReference>
<evidence type="ECO:0000313" key="2">
    <source>
        <dbReference type="Proteomes" id="UP000240880"/>
    </source>
</evidence>
<sequence length="134" mass="15521">MASSVKTSQSESQNIDKSTLNKLARIAAKARVSRLDKSQVNNLLEMLYSTNNPELLLIYLARQAGRNEIDKDVARELYEILNNKNLNEAVQILGIFKWLFEAGERTRDFDQFLRQTANQNQLLEEYIKFVLRGR</sequence>